<evidence type="ECO:0000313" key="3">
    <source>
        <dbReference type="Proteomes" id="UP000220797"/>
    </source>
</evidence>
<dbReference type="OMA" id="HELLCRK"/>
<accession>A0A1J1GSR2</accession>
<dbReference type="EMBL" id="CVMV01000043">
    <property type="protein sequence ID" value="CRG95531.1"/>
    <property type="molecule type" value="Genomic_DNA"/>
</dbReference>
<keyword evidence="1" id="KW-0812">Transmembrane</keyword>
<evidence type="ECO:0000313" key="2">
    <source>
        <dbReference type="EMBL" id="CRG95531.1"/>
    </source>
</evidence>
<dbReference type="RefSeq" id="XP_028528340.1">
    <property type="nucleotide sequence ID" value="XM_028671715.1"/>
</dbReference>
<keyword evidence="1" id="KW-0472">Membrane</keyword>
<protein>
    <submittedName>
        <fullName evidence="2">Fam-f protein</fullName>
    </submittedName>
</protein>
<dbReference type="GeneID" id="39731263"/>
<gene>
    <name evidence="2" type="ORF">PGAL8A_00273100</name>
</gene>
<feature type="transmembrane region" description="Helical" evidence="1">
    <location>
        <begin position="6"/>
        <end position="26"/>
    </location>
</feature>
<dbReference type="AlphaFoldDB" id="A0A1J1GSR2"/>
<keyword evidence="3" id="KW-1185">Reference proteome</keyword>
<comment type="caution">
    <text evidence="2">The sequence shown here is derived from an EMBL/GenBank/DDBJ whole genome shotgun (WGS) entry which is preliminary data.</text>
</comment>
<evidence type="ECO:0000256" key="1">
    <source>
        <dbReference type="SAM" id="Phobius"/>
    </source>
</evidence>
<sequence length="587" mass="69932">MENHLVLVYYFNFLIVLMIIISFYEISPYYKTKKFQLKFMHAKTQLIRNLTDFCDVKDEDILNDQGISIKDLQLLYNIHVNKSENTSTEVCFQDSRTLFVKLIDIIFLTNYNEYIKEEKTYVNSILNTLEIINYEFLNFFQSSINDAKNNIDKIFEGLDIYDKYELNKFLNVTFTLRIRENSTFVLINGEDLQKYLEQSKLNGNLPLKLKNSFRYFSELNEKNNTYLSEITEKVLTSNTYLSKYFGINESRFPLKYFYGKNISVDTQLQVIRMKNLLKEFVTSMFCDRERKGISTTSYLELNVGYLKSLIDDERKALDTVIEEKTHALFIKLNKILCGDIKCMIAFIAYVLEIVRTENKFKLDDIEKNYGEELYKNKILHDIYTLLLHERDYIKKSLLEFKIYIEAIFGFDVNSWGIRSLVKKLYGLIDKKEIMKLFNVIVYSLLCKKQIDEYENFIKLLKNESGGSIFHRRAFINFFKKSEDFVFIPENKSINVMFKFMEIYDQNNFLYKLNFIFEDISNILKKFKNSTDRFKVFNKLIYLLNEELIMSKDLYFSSNQKVILRKNEILLFLCAIKNFQENNIICGT</sequence>
<keyword evidence="1" id="KW-1133">Transmembrane helix</keyword>
<dbReference type="OrthoDB" id="384111at2759"/>
<proteinExistence type="predicted"/>
<dbReference type="Proteomes" id="UP000220797">
    <property type="component" value="Unassembled WGS sequence"/>
</dbReference>
<name>A0A1J1GSR2_PLAGA</name>
<reference evidence="2" key="1">
    <citation type="submission" date="2015-04" db="EMBL/GenBank/DDBJ databases">
        <authorList>
            <consortium name="Pathogen Informatics"/>
        </authorList>
    </citation>
    <scope>NUCLEOTIDE SEQUENCE [LARGE SCALE GENOMIC DNA]</scope>
    <source>
        <strain evidence="2">8A</strain>
    </source>
</reference>
<organism evidence="2 3">
    <name type="scientific">Plasmodium gallinaceum</name>
    <dbReference type="NCBI Taxonomy" id="5849"/>
    <lineage>
        <taxon>Eukaryota</taxon>
        <taxon>Sar</taxon>
        <taxon>Alveolata</taxon>
        <taxon>Apicomplexa</taxon>
        <taxon>Aconoidasida</taxon>
        <taxon>Haemosporida</taxon>
        <taxon>Plasmodiidae</taxon>
        <taxon>Plasmodium</taxon>
        <taxon>Plasmodium (Haemamoeba)</taxon>
    </lineage>
</organism>
<dbReference type="VEuPathDB" id="PlasmoDB:PGAL8A_00273100"/>